<dbReference type="Gene3D" id="1.10.510.10">
    <property type="entry name" value="Transferase(Phosphotransferase) domain 1"/>
    <property type="match status" value="1"/>
</dbReference>
<evidence type="ECO:0000256" key="4">
    <source>
        <dbReference type="RuleBase" id="RU000304"/>
    </source>
</evidence>
<sequence>MQSSKTIAENMIPCNVPAFFSSFEKKIEKYSQSNSYLQELTEQLTNQCLKQQNDISAMKLEFYAFQTKYLSQIDTQPPSPSVQPVFQQDTTFTVIVPPRLLSPPPLAWGFFQTVTGERIFLVTQTGIQPLSLEHGTLALRESSDQFMQICMFRFCDTVAHDTFIIENIGRQEVIVGQLSTKLAYGERSELVDGAVVQLDKETSVTFHAIHAPGPTSVLIHEILNFDESSSLIGCGATASVFKATCKASGEQVAVKRVDLRGGYFHFDWNMEVEAINKLGSHPRFVELKEVLDEGPFRYLVMELVRGGDLESHLREQGNLTAENTLRLALQISEGIKHMHSVGVTHRDLKPENILCMELDDEISFKIADFGTASFGKLMVSVCGTPGYSANEVFGRTNNNEPYDSGVDCFSLGKILFKARFGVLPPPDLSKMENELLDQRDVQLLAFVKSLVCSASTRLKSHELFNHEYFAVAKDKFSGEVIQKFSPHLRRGLY</sequence>
<dbReference type="PANTHER" id="PTHR44167:SF24">
    <property type="entry name" value="SERINE_THREONINE-PROTEIN KINASE CHK2"/>
    <property type="match status" value="1"/>
</dbReference>
<dbReference type="GO" id="GO:0044773">
    <property type="term" value="P:mitotic DNA damage checkpoint signaling"/>
    <property type="evidence" value="ECO:0007669"/>
    <property type="project" value="TreeGrafter"/>
</dbReference>
<dbReference type="GO" id="GO:0005634">
    <property type="term" value="C:nucleus"/>
    <property type="evidence" value="ECO:0007669"/>
    <property type="project" value="TreeGrafter"/>
</dbReference>
<dbReference type="InterPro" id="IPR017441">
    <property type="entry name" value="Protein_kinase_ATP_BS"/>
</dbReference>
<dbReference type="STRING" id="329046.A0A1Y2BSN4"/>
<accession>A0A1Y2BSN4</accession>
<keyword evidence="4" id="KW-0723">Serine/threonine-protein kinase</keyword>
<comment type="similarity">
    <text evidence="4">Belongs to the protein kinase superfamily.</text>
</comment>
<keyword evidence="7" id="KW-1185">Reference proteome</keyword>
<keyword evidence="6" id="KW-0808">Transferase</keyword>
<gene>
    <name evidence="6" type="ORF">BCR33DRAFT_789436</name>
</gene>
<keyword evidence="2 3" id="KW-0067">ATP-binding</keyword>
<organism evidence="6 7">
    <name type="scientific">Rhizoclosmatium globosum</name>
    <dbReference type="NCBI Taxonomy" id="329046"/>
    <lineage>
        <taxon>Eukaryota</taxon>
        <taxon>Fungi</taxon>
        <taxon>Fungi incertae sedis</taxon>
        <taxon>Chytridiomycota</taxon>
        <taxon>Chytridiomycota incertae sedis</taxon>
        <taxon>Chytridiomycetes</taxon>
        <taxon>Chytridiales</taxon>
        <taxon>Chytriomycetaceae</taxon>
        <taxon>Rhizoclosmatium</taxon>
    </lineage>
</organism>
<name>A0A1Y2BSN4_9FUNG</name>
<dbReference type="PROSITE" id="PS50011">
    <property type="entry name" value="PROTEIN_KINASE_DOM"/>
    <property type="match status" value="1"/>
</dbReference>
<dbReference type="Proteomes" id="UP000193642">
    <property type="component" value="Unassembled WGS sequence"/>
</dbReference>
<proteinExistence type="inferred from homology"/>
<dbReference type="InterPro" id="IPR008271">
    <property type="entry name" value="Ser/Thr_kinase_AS"/>
</dbReference>
<evidence type="ECO:0000313" key="7">
    <source>
        <dbReference type="Proteomes" id="UP000193642"/>
    </source>
</evidence>
<dbReference type="SUPFAM" id="SSF56112">
    <property type="entry name" value="Protein kinase-like (PK-like)"/>
    <property type="match status" value="1"/>
</dbReference>
<dbReference type="InterPro" id="IPR000719">
    <property type="entry name" value="Prot_kinase_dom"/>
</dbReference>
<feature type="domain" description="Protein kinase" evidence="5">
    <location>
        <begin position="226"/>
        <end position="469"/>
    </location>
</feature>
<dbReference type="InterPro" id="IPR011009">
    <property type="entry name" value="Kinase-like_dom_sf"/>
</dbReference>
<evidence type="ECO:0000256" key="2">
    <source>
        <dbReference type="ARBA" id="ARBA00022840"/>
    </source>
</evidence>
<keyword evidence="1 3" id="KW-0547">Nucleotide-binding</keyword>
<dbReference type="EMBL" id="MCGO01000048">
    <property type="protein sequence ID" value="ORY37762.1"/>
    <property type="molecule type" value="Genomic_DNA"/>
</dbReference>
<dbReference type="PROSITE" id="PS00108">
    <property type="entry name" value="PROTEIN_KINASE_ST"/>
    <property type="match status" value="1"/>
</dbReference>
<evidence type="ECO:0000313" key="6">
    <source>
        <dbReference type="EMBL" id="ORY37762.1"/>
    </source>
</evidence>
<dbReference type="SMART" id="SM00220">
    <property type="entry name" value="S_TKc"/>
    <property type="match status" value="1"/>
</dbReference>
<evidence type="ECO:0000256" key="1">
    <source>
        <dbReference type="ARBA" id="ARBA00022741"/>
    </source>
</evidence>
<protein>
    <submittedName>
        <fullName evidence="6">Kinase-like protein</fullName>
    </submittedName>
</protein>
<dbReference type="GO" id="GO:0005524">
    <property type="term" value="F:ATP binding"/>
    <property type="evidence" value="ECO:0007669"/>
    <property type="project" value="UniProtKB-UniRule"/>
</dbReference>
<dbReference type="GO" id="GO:0004674">
    <property type="term" value="F:protein serine/threonine kinase activity"/>
    <property type="evidence" value="ECO:0007669"/>
    <property type="project" value="UniProtKB-KW"/>
</dbReference>
<dbReference type="PROSITE" id="PS00107">
    <property type="entry name" value="PROTEIN_KINASE_ATP"/>
    <property type="match status" value="1"/>
</dbReference>
<dbReference type="OrthoDB" id="541276at2759"/>
<evidence type="ECO:0000256" key="3">
    <source>
        <dbReference type="PROSITE-ProRule" id="PRU10141"/>
    </source>
</evidence>
<comment type="caution">
    <text evidence="6">The sequence shown here is derived from an EMBL/GenBank/DDBJ whole genome shotgun (WGS) entry which is preliminary data.</text>
</comment>
<keyword evidence="6" id="KW-0418">Kinase</keyword>
<dbReference type="PANTHER" id="PTHR44167">
    <property type="entry name" value="OVARIAN-SPECIFIC SERINE/THREONINE-PROTEIN KINASE LOK-RELATED"/>
    <property type="match status" value="1"/>
</dbReference>
<feature type="binding site" evidence="3">
    <location>
        <position position="255"/>
    </location>
    <ligand>
        <name>ATP</name>
        <dbReference type="ChEBI" id="CHEBI:30616"/>
    </ligand>
</feature>
<reference evidence="6 7" key="1">
    <citation type="submission" date="2016-07" db="EMBL/GenBank/DDBJ databases">
        <title>Pervasive Adenine N6-methylation of Active Genes in Fungi.</title>
        <authorList>
            <consortium name="DOE Joint Genome Institute"/>
            <person name="Mondo S.J."/>
            <person name="Dannebaum R.O."/>
            <person name="Kuo R.C."/>
            <person name="Labutti K."/>
            <person name="Haridas S."/>
            <person name="Kuo A."/>
            <person name="Salamov A."/>
            <person name="Ahrendt S.R."/>
            <person name="Lipzen A."/>
            <person name="Sullivan W."/>
            <person name="Andreopoulos W.B."/>
            <person name="Clum A."/>
            <person name="Lindquist E."/>
            <person name="Daum C."/>
            <person name="Ramamoorthy G.K."/>
            <person name="Gryganskyi A."/>
            <person name="Culley D."/>
            <person name="Magnuson J.K."/>
            <person name="James T.Y."/>
            <person name="O'Malley M.A."/>
            <person name="Stajich J.E."/>
            <person name="Spatafora J.W."/>
            <person name="Visel A."/>
            <person name="Grigoriev I.V."/>
        </authorList>
    </citation>
    <scope>NUCLEOTIDE SEQUENCE [LARGE SCALE GENOMIC DNA]</scope>
    <source>
        <strain evidence="6 7">JEL800</strain>
    </source>
</reference>
<evidence type="ECO:0000259" key="5">
    <source>
        <dbReference type="PROSITE" id="PS50011"/>
    </source>
</evidence>
<dbReference type="Pfam" id="PF00069">
    <property type="entry name" value="Pkinase"/>
    <property type="match status" value="1"/>
</dbReference>
<dbReference type="AlphaFoldDB" id="A0A1Y2BSN4"/>